<dbReference type="InterPro" id="IPR016040">
    <property type="entry name" value="NAD(P)-bd_dom"/>
</dbReference>
<dbReference type="SUPFAM" id="SSF51735">
    <property type="entry name" value="NAD(P)-binding Rossmann-fold domains"/>
    <property type="match status" value="1"/>
</dbReference>
<sequence>MSAQQGRKIAMVGATGTIGSVTLSTLLKSGLHTITAISRAKSNASFPPEVHVKKGDYSDPSFLASALQGQDVLIMQLAYHHEAMESQIPLIEAAAKAGVRWVLPTEFGSDPLSPLAKDFFPMLGIKKKYRDLIEEKGMSWVAVANNPWFDWSLARGMWSIDIPRKKATIYNVRDAKFNTSTLAQVGRGVAALLSLPDEKLDAFKNRPVYLRSFFVNQRDILNSAIRATGTNESDWDVKTQEPEEAIKASREAVAAGNMMAVVGEFYTAHMQKGRGGDYEEKAVEDAKLLGLQKEALDEVVGRVIAELAAN</sequence>
<comment type="similarity">
    <text evidence="1">Belongs to the NmrA-type oxidoreductase family. Isoflavone reductase subfamily.</text>
</comment>
<protein>
    <submittedName>
        <fullName evidence="5">NAD(P)-binding protein</fullName>
    </submittedName>
</protein>
<dbReference type="Gene3D" id="3.40.50.720">
    <property type="entry name" value="NAD(P)-binding Rossmann-like Domain"/>
    <property type="match status" value="1"/>
</dbReference>
<evidence type="ECO:0000313" key="5">
    <source>
        <dbReference type="EMBL" id="KAF2023288.1"/>
    </source>
</evidence>
<dbReference type="InterPro" id="IPR045312">
    <property type="entry name" value="PCBER-like"/>
</dbReference>
<dbReference type="AlphaFoldDB" id="A0A9P4GV54"/>
<comment type="caution">
    <text evidence="5">The sequence shown here is derived from an EMBL/GenBank/DDBJ whole genome shotgun (WGS) entry which is preliminary data.</text>
</comment>
<dbReference type="PANTHER" id="PTHR47706:SF7">
    <property type="entry name" value="CIPA-LIKE, PUTATIVE (AFU_ORTHOLOGUE AFUA_1G01630)-RELATED"/>
    <property type="match status" value="1"/>
</dbReference>
<keyword evidence="6" id="KW-1185">Reference proteome</keyword>
<dbReference type="Pfam" id="PF13460">
    <property type="entry name" value="NAD_binding_10"/>
    <property type="match status" value="1"/>
</dbReference>
<dbReference type="PANTHER" id="PTHR47706">
    <property type="entry name" value="NMRA-LIKE FAMILY PROTEIN"/>
    <property type="match status" value="1"/>
</dbReference>
<feature type="domain" description="NAD(P)-binding" evidence="4">
    <location>
        <begin position="13"/>
        <end position="144"/>
    </location>
</feature>
<evidence type="ECO:0000256" key="1">
    <source>
        <dbReference type="ARBA" id="ARBA00005725"/>
    </source>
</evidence>
<accession>A0A9P4GV54</accession>
<evidence type="ECO:0000259" key="4">
    <source>
        <dbReference type="Pfam" id="PF13460"/>
    </source>
</evidence>
<evidence type="ECO:0000313" key="6">
    <source>
        <dbReference type="Proteomes" id="UP000799777"/>
    </source>
</evidence>
<dbReference type="InterPro" id="IPR051609">
    <property type="entry name" value="NmrA/Isoflavone_reductase-like"/>
</dbReference>
<proteinExistence type="inferred from homology"/>
<dbReference type="Gene3D" id="3.90.25.10">
    <property type="entry name" value="UDP-galactose 4-epimerase, domain 1"/>
    <property type="match status" value="1"/>
</dbReference>
<dbReference type="GO" id="GO:0016491">
    <property type="term" value="F:oxidoreductase activity"/>
    <property type="evidence" value="ECO:0007669"/>
    <property type="project" value="UniProtKB-KW"/>
</dbReference>
<dbReference type="Proteomes" id="UP000799777">
    <property type="component" value="Unassembled WGS sequence"/>
</dbReference>
<reference evidence="5" key="1">
    <citation type="journal article" date="2020" name="Stud. Mycol.">
        <title>101 Dothideomycetes genomes: a test case for predicting lifestyles and emergence of pathogens.</title>
        <authorList>
            <person name="Haridas S."/>
            <person name="Albert R."/>
            <person name="Binder M."/>
            <person name="Bloem J."/>
            <person name="Labutti K."/>
            <person name="Salamov A."/>
            <person name="Andreopoulos B."/>
            <person name="Baker S."/>
            <person name="Barry K."/>
            <person name="Bills G."/>
            <person name="Bluhm B."/>
            <person name="Cannon C."/>
            <person name="Castanera R."/>
            <person name="Culley D."/>
            <person name="Daum C."/>
            <person name="Ezra D."/>
            <person name="Gonzalez J."/>
            <person name="Henrissat B."/>
            <person name="Kuo A."/>
            <person name="Liang C."/>
            <person name="Lipzen A."/>
            <person name="Lutzoni F."/>
            <person name="Magnuson J."/>
            <person name="Mondo S."/>
            <person name="Nolan M."/>
            <person name="Ohm R."/>
            <person name="Pangilinan J."/>
            <person name="Park H.-J."/>
            <person name="Ramirez L."/>
            <person name="Alfaro M."/>
            <person name="Sun H."/>
            <person name="Tritt A."/>
            <person name="Yoshinaga Y."/>
            <person name="Zwiers L.-H."/>
            <person name="Turgeon B."/>
            <person name="Goodwin S."/>
            <person name="Spatafora J."/>
            <person name="Crous P."/>
            <person name="Grigoriev I."/>
        </authorList>
    </citation>
    <scope>NUCLEOTIDE SEQUENCE</scope>
    <source>
        <strain evidence="5">CBS 110217</strain>
    </source>
</reference>
<evidence type="ECO:0000256" key="2">
    <source>
        <dbReference type="ARBA" id="ARBA00022857"/>
    </source>
</evidence>
<dbReference type="InterPro" id="IPR036291">
    <property type="entry name" value="NAD(P)-bd_dom_sf"/>
</dbReference>
<gene>
    <name evidence="5" type="ORF">EK21DRAFT_15324</name>
</gene>
<dbReference type="CDD" id="cd05259">
    <property type="entry name" value="PCBER_SDR_a"/>
    <property type="match status" value="1"/>
</dbReference>
<evidence type="ECO:0000256" key="3">
    <source>
        <dbReference type="ARBA" id="ARBA00023002"/>
    </source>
</evidence>
<dbReference type="OrthoDB" id="419598at2759"/>
<feature type="non-terminal residue" evidence="5">
    <location>
        <position position="310"/>
    </location>
</feature>
<name>A0A9P4GV54_9PLEO</name>
<keyword evidence="3" id="KW-0560">Oxidoreductase</keyword>
<keyword evidence="2" id="KW-0521">NADP</keyword>
<dbReference type="EMBL" id="ML978362">
    <property type="protein sequence ID" value="KAF2023288.1"/>
    <property type="molecule type" value="Genomic_DNA"/>
</dbReference>
<organism evidence="5 6">
    <name type="scientific">Setomelanomma holmii</name>
    <dbReference type="NCBI Taxonomy" id="210430"/>
    <lineage>
        <taxon>Eukaryota</taxon>
        <taxon>Fungi</taxon>
        <taxon>Dikarya</taxon>
        <taxon>Ascomycota</taxon>
        <taxon>Pezizomycotina</taxon>
        <taxon>Dothideomycetes</taxon>
        <taxon>Pleosporomycetidae</taxon>
        <taxon>Pleosporales</taxon>
        <taxon>Pleosporineae</taxon>
        <taxon>Phaeosphaeriaceae</taxon>
        <taxon>Setomelanomma</taxon>
    </lineage>
</organism>